<dbReference type="InterPro" id="IPR002889">
    <property type="entry name" value="WSC_carb-bd"/>
</dbReference>
<feature type="chain" id="PRO_5009235838" evidence="3">
    <location>
        <begin position="20"/>
        <end position="400"/>
    </location>
</feature>
<dbReference type="PROSITE" id="PS51212">
    <property type="entry name" value="WSC"/>
    <property type="match status" value="1"/>
</dbReference>
<sequence length="400" mass="41022">MVHLGFLLFFCAAVPRVLGANTYTDLGCYKASDLESSLESKGQYQYQSRSYCEQQCSGSTVVALVGGDTCYCGNSVSIFGSISSQDSSQCNTNCDGWPYETCGGSGYMEVLVLQGTNVPSGSSSSGSRSSTTSSSSSSSSSTSSTSSSSSSSTSNPSSSSLSSSSSSSSLLSSSSSTTSSSSSPSSTSSSSSSSSLSTQSSSSSSTSTSSSSGSTGSSSETMIVTTASVSVVTLSNSGRSTVIVTATTVVNSTPTGQTANSKDTKRKSGLSGGSIAGIVVGVVCGAILVAAIVFFLLWRRRKQQESDMEETKQHQPYSFGDAYHDGSSTGGNVPSERLQGEDISLSEDLLRPSAVFADNFGRLRLSNGSLPHVVPQAQARPLRIVNPDSDEDSNKEDDNL</sequence>
<proteinExistence type="predicted"/>
<evidence type="ECO:0000313" key="6">
    <source>
        <dbReference type="Proteomes" id="UP000191024"/>
    </source>
</evidence>
<keyword evidence="6" id="KW-1185">Reference proteome</keyword>
<keyword evidence="2" id="KW-1133">Transmembrane helix</keyword>
<dbReference type="Pfam" id="PF01822">
    <property type="entry name" value="WSC"/>
    <property type="match status" value="1"/>
</dbReference>
<feature type="compositionally biased region" description="Low complexity" evidence="1">
    <location>
        <begin position="120"/>
        <end position="221"/>
    </location>
</feature>
<dbReference type="STRING" id="1230905.A0A1G4IX22"/>
<dbReference type="PANTHER" id="PTHR16861:SF9">
    <property type="entry name" value="CELL WALL INTEGRITY AND STRESS RESPONSE COMPONENT 1"/>
    <property type="match status" value="1"/>
</dbReference>
<dbReference type="AlphaFoldDB" id="A0A1G4IX22"/>
<name>A0A1G4IX22_9SACH</name>
<dbReference type="OrthoDB" id="2019572at2759"/>
<evidence type="ECO:0000256" key="1">
    <source>
        <dbReference type="SAM" id="MobiDB-lite"/>
    </source>
</evidence>
<organism evidence="5 6">
    <name type="scientific">Lachancea mirantina</name>
    <dbReference type="NCBI Taxonomy" id="1230905"/>
    <lineage>
        <taxon>Eukaryota</taxon>
        <taxon>Fungi</taxon>
        <taxon>Dikarya</taxon>
        <taxon>Ascomycota</taxon>
        <taxon>Saccharomycotina</taxon>
        <taxon>Saccharomycetes</taxon>
        <taxon>Saccharomycetales</taxon>
        <taxon>Saccharomycetaceae</taxon>
        <taxon>Lachancea</taxon>
    </lineage>
</organism>
<dbReference type="PANTHER" id="PTHR16861">
    <property type="entry name" value="GLYCOPROTEIN 38"/>
    <property type="match status" value="1"/>
</dbReference>
<dbReference type="Proteomes" id="UP000191024">
    <property type="component" value="Chromosome B"/>
</dbReference>
<dbReference type="CDD" id="cd12087">
    <property type="entry name" value="TM_EGFR-like"/>
    <property type="match status" value="1"/>
</dbReference>
<reference evidence="5 6" key="1">
    <citation type="submission" date="2016-03" db="EMBL/GenBank/DDBJ databases">
        <authorList>
            <person name="Devillers H."/>
        </authorList>
    </citation>
    <scope>NUCLEOTIDE SEQUENCE [LARGE SCALE GENOMIC DNA]</scope>
    <source>
        <strain evidence="5">CBS 11717</strain>
    </source>
</reference>
<evidence type="ECO:0000256" key="3">
    <source>
        <dbReference type="SAM" id="SignalP"/>
    </source>
</evidence>
<accession>A0A1G4IX22</accession>
<evidence type="ECO:0000313" key="5">
    <source>
        <dbReference type="EMBL" id="SCU81419.1"/>
    </source>
</evidence>
<keyword evidence="2" id="KW-0472">Membrane</keyword>
<feature type="signal peptide" evidence="3">
    <location>
        <begin position="1"/>
        <end position="19"/>
    </location>
</feature>
<keyword evidence="2" id="KW-0812">Transmembrane</keyword>
<gene>
    <name evidence="5" type="ORF">LAMI_0B06150G</name>
</gene>
<protein>
    <submittedName>
        <fullName evidence="5">LAMI_0B06150g1_1</fullName>
    </submittedName>
</protein>
<feature type="region of interest" description="Disordered" evidence="1">
    <location>
        <begin position="118"/>
        <end position="221"/>
    </location>
</feature>
<feature type="transmembrane region" description="Helical" evidence="2">
    <location>
        <begin position="275"/>
        <end position="298"/>
    </location>
</feature>
<feature type="region of interest" description="Disordered" evidence="1">
    <location>
        <begin position="374"/>
        <end position="400"/>
    </location>
</feature>
<keyword evidence="3" id="KW-0732">Signal</keyword>
<dbReference type="EMBL" id="LT598464">
    <property type="protein sequence ID" value="SCU81419.1"/>
    <property type="molecule type" value="Genomic_DNA"/>
</dbReference>
<evidence type="ECO:0000259" key="4">
    <source>
        <dbReference type="PROSITE" id="PS51212"/>
    </source>
</evidence>
<feature type="domain" description="WSC" evidence="4">
    <location>
        <begin position="22"/>
        <end position="114"/>
    </location>
</feature>
<evidence type="ECO:0000256" key="2">
    <source>
        <dbReference type="SAM" id="Phobius"/>
    </source>
</evidence>
<feature type="compositionally biased region" description="Acidic residues" evidence="1">
    <location>
        <begin position="388"/>
        <end position="400"/>
    </location>
</feature>
<feature type="region of interest" description="Disordered" evidence="1">
    <location>
        <begin position="307"/>
        <end position="337"/>
    </location>
</feature>
<dbReference type="SMART" id="SM00321">
    <property type="entry name" value="WSC"/>
    <property type="match status" value="1"/>
</dbReference>